<comment type="caution">
    <text evidence="1">The sequence shown here is derived from an EMBL/GenBank/DDBJ whole genome shotgun (WGS) entry which is preliminary data.</text>
</comment>
<proteinExistence type="predicted"/>
<dbReference type="EMBL" id="NIZV01000028">
    <property type="protein sequence ID" value="RSM17824.1"/>
    <property type="molecule type" value="Genomic_DNA"/>
</dbReference>
<evidence type="ECO:0000313" key="2">
    <source>
        <dbReference type="Proteomes" id="UP000288429"/>
    </source>
</evidence>
<reference evidence="1 2" key="1">
    <citation type="submission" date="2017-06" db="EMBL/GenBank/DDBJ databases">
        <title>Cmopartive genomic analysis of Ambrosia Fusariam Clade fungi.</title>
        <authorList>
            <person name="Stajich J.E."/>
            <person name="Carrillo J."/>
            <person name="Kijimoto T."/>
            <person name="Eskalen A."/>
            <person name="O'Donnell K."/>
            <person name="Kasson M."/>
        </authorList>
    </citation>
    <scope>NUCLEOTIDE SEQUENCE [LARGE SCALE GENOMIC DNA]</scope>
    <source>
        <strain evidence="1 2">NRRL 20438</strain>
    </source>
</reference>
<organism evidence="1 2">
    <name type="scientific">Fusarium ambrosium</name>
    <dbReference type="NCBI Taxonomy" id="131363"/>
    <lineage>
        <taxon>Eukaryota</taxon>
        <taxon>Fungi</taxon>
        <taxon>Dikarya</taxon>
        <taxon>Ascomycota</taxon>
        <taxon>Pezizomycotina</taxon>
        <taxon>Sordariomycetes</taxon>
        <taxon>Hypocreomycetidae</taxon>
        <taxon>Hypocreales</taxon>
        <taxon>Nectriaceae</taxon>
        <taxon>Fusarium</taxon>
        <taxon>Fusarium solani species complex</taxon>
    </lineage>
</organism>
<protein>
    <submittedName>
        <fullName evidence="1">Uncharacterized protein</fullName>
    </submittedName>
</protein>
<dbReference type="AlphaFoldDB" id="A0A428UU67"/>
<keyword evidence="2" id="KW-1185">Reference proteome</keyword>
<dbReference type="Proteomes" id="UP000288429">
    <property type="component" value="Unassembled WGS sequence"/>
</dbReference>
<gene>
    <name evidence="1" type="ORF">CDV31_003250</name>
</gene>
<sequence>MSDEPNVRIAIDMSFPVLYQAGSDQHLIPYPSFPRQHIVFFSLTNFPRDLSRPTKPLFPISSQTTCLRYPLSEISPVQPAKAKNRACSATNGCTHGMNSLRIGCDVGLGNWLVIPDP</sequence>
<evidence type="ECO:0000313" key="1">
    <source>
        <dbReference type="EMBL" id="RSM17824.1"/>
    </source>
</evidence>
<name>A0A428UU67_9HYPO</name>
<accession>A0A428UU67</accession>